<evidence type="ECO:0000313" key="2">
    <source>
        <dbReference type="Proteomes" id="UP000003053"/>
    </source>
</evidence>
<dbReference type="Proteomes" id="UP000003053">
    <property type="component" value="Unassembled WGS sequence"/>
</dbReference>
<evidence type="ECO:0000313" key="1">
    <source>
        <dbReference type="EMBL" id="EAR11535.1"/>
    </source>
</evidence>
<dbReference type="HOGENOM" id="CLU_3203328_0_0_10"/>
<gene>
    <name evidence="1" type="primary">prfA</name>
    <name evidence="1" type="ORF">PI23P_06326</name>
</gene>
<sequence>MYHSYAMYKRSSSILRSRGSGVKGLLFFLRKEIFCFRLKDDTDKK</sequence>
<comment type="caution">
    <text evidence="1">The sequence shown here is derived from an EMBL/GenBank/DDBJ whole genome shotgun (WGS) entry which is preliminary data.</text>
</comment>
<dbReference type="STRING" id="313594.PI23P_06326"/>
<dbReference type="EMBL" id="AAOG01000006">
    <property type="protein sequence ID" value="EAR11535.1"/>
    <property type="molecule type" value="Genomic_DNA"/>
</dbReference>
<dbReference type="AlphaFoldDB" id="A4C364"/>
<proteinExistence type="predicted"/>
<protein>
    <submittedName>
        <fullName evidence="1">Peptide chain release factor 1</fullName>
    </submittedName>
</protein>
<reference evidence="1 2" key="1">
    <citation type="submission" date="2006-02" db="EMBL/GenBank/DDBJ databases">
        <authorList>
            <person name="Murray A."/>
            <person name="Staley J."/>
            <person name="Ferriera S."/>
            <person name="Johnson J."/>
            <person name="Kravitz S."/>
            <person name="Halpern A."/>
            <person name="Remington K."/>
            <person name="Beeson K."/>
            <person name="Tran B."/>
            <person name="Rogers Y.-H."/>
            <person name="Friedman R."/>
            <person name="Venter J.C."/>
        </authorList>
    </citation>
    <scope>NUCLEOTIDE SEQUENCE [LARGE SCALE GENOMIC DNA]</scope>
    <source>
        <strain evidence="1 2">23-P</strain>
    </source>
</reference>
<accession>A4C364</accession>
<keyword evidence="2" id="KW-1185">Reference proteome</keyword>
<organism evidence="1 2">
    <name type="scientific">Polaribacter irgensii 23-P</name>
    <dbReference type="NCBI Taxonomy" id="313594"/>
    <lineage>
        <taxon>Bacteria</taxon>
        <taxon>Pseudomonadati</taxon>
        <taxon>Bacteroidota</taxon>
        <taxon>Flavobacteriia</taxon>
        <taxon>Flavobacteriales</taxon>
        <taxon>Flavobacteriaceae</taxon>
    </lineage>
</organism>
<name>A4C364_9FLAO</name>